<evidence type="ECO:0000256" key="1">
    <source>
        <dbReference type="ARBA" id="ARBA00003761"/>
    </source>
</evidence>
<evidence type="ECO:0000256" key="9">
    <source>
        <dbReference type="ARBA" id="ARBA00022842"/>
    </source>
</evidence>
<comment type="subunit">
    <text evidence="3 14">Acetyl-CoA carboxylase is a heterohexamer of biotin carboxyl carrier protein, biotin carboxylase and the two subunits of carboxyl transferase in a 2:2 complex.</text>
</comment>
<dbReference type="Pfam" id="PF00289">
    <property type="entry name" value="Biotin_carb_N"/>
    <property type="match status" value="1"/>
</dbReference>
<gene>
    <name evidence="17" type="ORF">H1B29_05215</name>
</gene>
<keyword evidence="14" id="KW-0275">Fatty acid biosynthesis</keyword>
<dbReference type="EC" id="6.3.4.14" evidence="4 14"/>
<evidence type="ECO:0000313" key="18">
    <source>
        <dbReference type="Proteomes" id="UP000524462"/>
    </source>
</evidence>
<dbReference type="InterPro" id="IPR005482">
    <property type="entry name" value="Biotin_COase_C"/>
</dbReference>
<keyword evidence="8 13" id="KW-0067">ATP-binding</keyword>
<evidence type="ECO:0000256" key="3">
    <source>
        <dbReference type="ARBA" id="ARBA00011750"/>
    </source>
</evidence>
<dbReference type="UniPathway" id="UPA00655">
    <property type="reaction ID" value="UER00711"/>
</dbReference>
<evidence type="ECO:0000256" key="4">
    <source>
        <dbReference type="ARBA" id="ARBA00013263"/>
    </source>
</evidence>
<keyword evidence="14" id="KW-0444">Lipid biosynthesis</keyword>
<evidence type="ECO:0000256" key="12">
    <source>
        <dbReference type="ARBA" id="ARBA00048600"/>
    </source>
</evidence>
<dbReference type="GO" id="GO:0046872">
    <property type="term" value="F:metal ion binding"/>
    <property type="evidence" value="ECO:0007669"/>
    <property type="project" value="UniProtKB-KW"/>
</dbReference>
<comment type="caution">
    <text evidence="17">The sequence shown here is derived from an EMBL/GenBank/DDBJ whole genome shotgun (WGS) entry which is preliminary data.</text>
</comment>
<keyword evidence="14" id="KW-0276">Fatty acid metabolism</keyword>
<feature type="domain" description="ATP-grasp" evidence="15">
    <location>
        <begin position="120"/>
        <end position="318"/>
    </location>
</feature>
<dbReference type="Gene3D" id="3.30.470.20">
    <property type="entry name" value="ATP-grasp fold, B domain"/>
    <property type="match status" value="1"/>
</dbReference>
<dbReference type="Pfam" id="PF02785">
    <property type="entry name" value="Biotin_carb_C"/>
    <property type="match status" value="1"/>
</dbReference>
<dbReference type="GO" id="GO:0005524">
    <property type="term" value="F:ATP binding"/>
    <property type="evidence" value="ECO:0007669"/>
    <property type="project" value="UniProtKB-UniRule"/>
</dbReference>
<dbReference type="NCBIfam" id="TIGR00514">
    <property type="entry name" value="accC"/>
    <property type="match status" value="1"/>
</dbReference>
<dbReference type="Proteomes" id="UP000524462">
    <property type="component" value="Unassembled WGS sequence"/>
</dbReference>
<dbReference type="PANTHER" id="PTHR48095">
    <property type="entry name" value="PYRUVATE CARBOXYLASE SUBUNIT A"/>
    <property type="match status" value="1"/>
</dbReference>
<dbReference type="NCBIfam" id="NF006367">
    <property type="entry name" value="PRK08591.1"/>
    <property type="match status" value="1"/>
</dbReference>
<evidence type="ECO:0000256" key="5">
    <source>
        <dbReference type="ARBA" id="ARBA00022598"/>
    </source>
</evidence>
<keyword evidence="6" id="KW-0479">Metal-binding</keyword>
<keyword evidence="14" id="KW-0443">Lipid metabolism</keyword>
<dbReference type="InterPro" id="IPR051602">
    <property type="entry name" value="ACC_Biotin_Carboxylase"/>
</dbReference>
<evidence type="ECO:0000313" key="17">
    <source>
        <dbReference type="EMBL" id="MBA2795881.1"/>
    </source>
</evidence>
<dbReference type="InterPro" id="IPR005479">
    <property type="entry name" value="CPAse_ATP-bd"/>
</dbReference>
<dbReference type="SUPFAM" id="SSF52440">
    <property type="entry name" value="PreATP-grasp domain"/>
    <property type="match status" value="1"/>
</dbReference>
<dbReference type="GO" id="GO:0004075">
    <property type="term" value="F:biotin carboxylase activity"/>
    <property type="evidence" value="ECO:0007669"/>
    <property type="project" value="UniProtKB-EC"/>
</dbReference>
<comment type="function">
    <text evidence="1 14">This protein is a component of the acetyl coenzyme A carboxylase complex; first, biotin carboxylase catalyzes the carboxylation of the carrier protein and then the transcarboxylase transfers the carboxyl group to form malonyl-CoA.</text>
</comment>
<evidence type="ECO:0000256" key="6">
    <source>
        <dbReference type="ARBA" id="ARBA00022723"/>
    </source>
</evidence>
<name>A0A7V9WRQ8_STRPO</name>
<protein>
    <recommendedName>
        <fullName evidence="4 14">Biotin carboxylase</fullName>
        <ecNumber evidence="4 14">6.3.4.14</ecNumber>
    </recommendedName>
    <alternativeName>
        <fullName evidence="14">Acetyl-coenzyme A carboxylase biotin carboxylase subunit A</fullName>
    </alternativeName>
</protein>
<dbReference type="EMBL" id="JACEGE010000013">
    <property type="protein sequence ID" value="MBA2795881.1"/>
    <property type="molecule type" value="Genomic_DNA"/>
</dbReference>
<evidence type="ECO:0000256" key="13">
    <source>
        <dbReference type="PROSITE-ProRule" id="PRU00409"/>
    </source>
</evidence>
<dbReference type="NCBIfam" id="NF004085">
    <property type="entry name" value="PRK05586.1"/>
    <property type="match status" value="1"/>
</dbReference>
<dbReference type="InterPro" id="IPR011054">
    <property type="entry name" value="Rudment_hybrid_motif"/>
</dbReference>
<evidence type="ECO:0000256" key="10">
    <source>
        <dbReference type="ARBA" id="ARBA00023211"/>
    </source>
</evidence>
<dbReference type="InterPro" id="IPR005481">
    <property type="entry name" value="BC-like_N"/>
</dbReference>
<evidence type="ECO:0000256" key="11">
    <source>
        <dbReference type="ARBA" id="ARBA00023267"/>
    </source>
</evidence>
<dbReference type="PROSITE" id="PS50979">
    <property type="entry name" value="BC"/>
    <property type="match status" value="1"/>
</dbReference>
<evidence type="ECO:0000256" key="2">
    <source>
        <dbReference type="ARBA" id="ARBA00004956"/>
    </source>
</evidence>
<reference evidence="17 18" key="1">
    <citation type="submission" date="2020-07" db="EMBL/GenBank/DDBJ databases">
        <title>Molecular and genomic characterization of Streptococcus porcinus isolated from diseased swine in Brazil.</title>
        <authorList>
            <person name="Moreno L.Z."/>
            <person name="Matajira C.E.C."/>
            <person name="Poor A.P."/>
            <person name="Dutra M.C."/>
            <person name="Moreno A.M."/>
        </authorList>
    </citation>
    <scope>NUCLEOTIDE SEQUENCE [LARGE SCALE GENOMIC DNA]</scope>
    <source>
        <strain evidence="17 18">SP0816-2</strain>
    </source>
</reference>
<comment type="catalytic activity">
    <reaction evidence="12 14">
        <text>N(6)-biotinyl-L-lysyl-[protein] + hydrogencarbonate + ATP = N(6)-carboxybiotinyl-L-lysyl-[protein] + ADP + phosphate + H(+)</text>
        <dbReference type="Rhea" id="RHEA:13501"/>
        <dbReference type="Rhea" id="RHEA-COMP:10505"/>
        <dbReference type="Rhea" id="RHEA-COMP:10506"/>
        <dbReference type="ChEBI" id="CHEBI:15378"/>
        <dbReference type="ChEBI" id="CHEBI:17544"/>
        <dbReference type="ChEBI" id="CHEBI:30616"/>
        <dbReference type="ChEBI" id="CHEBI:43474"/>
        <dbReference type="ChEBI" id="CHEBI:83144"/>
        <dbReference type="ChEBI" id="CHEBI:83145"/>
        <dbReference type="ChEBI" id="CHEBI:456216"/>
        <dbReference type="EC" id="6.3.4.14"/>
    </reaction>
</comment>
<dbReference type="InterPro" id="IPR016185">
    <property type="entry name" value="PreATP-grasp_dom_sf"/>
</dbReference>
<dbReference type="Pfam" id="PF02786">
    <property type="entry name" value="CPSase_L_D2"/>
    <property type="match status" value="1"/>
</dbReference>
<keyword evidence="5 14" id="KW-0436">Ligase</keyword>
<dbReference type="PROSITE" id="PS50975">
    <property type="entry name" value="ATP_GRASP"/>
    <property type="match status" value="1"/>
</dbReference>
<keyword evidence="9" id="KW-0460">Magnesium</keyword>
<dbReference type="SUPFAM" id="SSF51246">
    <property type="entry name" value="Rudiment single hybrid motif"/>
    <property type="match status" value="1"/>
</dbReference>
<keyword evidence="10" id="KW-0464">Manganese</keyword>
<feature type="domain" description="Biotin carboxylation" evidence="16">
    <location>
        <begin position="1"/>
        <end position="448"/>
    </location>
</feature>
<dbReference type="GO" id="GO:2001295">
    <property type="term" value="P:malonyl-CoA biosynthetic process"/>
    <property type="evidence" value="ECO:0007669"/>
    <property type="project" value="UniProtKB-UniPathway"/>
</dbReference>
<dbReference type="SUPFAM" id="SSF56059">
    <property type="entry name" value="Glutathione synthetase ATP-binding domain-like"/>
    <property type="match status" value="1"/>
</dbReference>
<accession>A0A7V9WRQ8</accession>
<dbReference type="SMART" id="SM00878">
    <property type="entry name" value="Biotin_carb_C"/>
    <property type="match status" value="1"/>
</dbReference>
<evidence type="ECO:0000256" key="7">
    <source>
        <dbReference type="ARBA" id="ARBA00022741"/>
    </source>
</evidence>
<evidence type="ECO:0000256" key="8">
    <source>
        <dbReference type="ARBA" id="ARBA00022840"/>
    </source>
</evidence>
<dbReference type="InterPro" id="IPR004549">
    <property type="entry name" value="Acetyl_CoA_COase_biotin_COase"/>
</dbReference>
<evidence type="ECO:0000259" key="15">
    <source>
        <dbReference type="PROSITE" id="PS50975"/>
    </source>
</evidence>
<comment type="pathway">
    <text evidence="2 14">Lipid metabolism; malonyl-CoA biosynthesis; malonyl-CoA from acetyl-CoA: step 1/1.</text>
</comment>
<keyword evidence="7 13" id="KW-0547">Nucleotide-binding</keyword>
<dbReference type="FunFam" id="3.30.1490.20:FF:000018">
    <property type="entry name" value="Biotin carboxylase"/>
    <property type="match status" value="1"/>
</dbReference>
<evidence type="ECO:0000259" key="16">
    <source>
        <dbReference type="PROSITE" id="PS50979"/>
    </source>
</evidence>
<dbReference type="AlphaFoldDB" id="A0A7V9WRQ8"/>
<dbReference type="GO" id="GO:0006633">
    <property type="term" value="P:fatty acid biosynthetic process"/>
    <property type="evidence" value="ECO:0007669"/>
    <property type="project" value="UniProtKB-KW"/>
</dbReference>
<evidence type="ECO:0000256" key="14">
    <source>
        <dbReference type="RuleBase" id="RU365063"/>
    </source>
</evidence>
<dbReference type="InterPro" id="IPR011761">
    <property type="entry name" value="ATP-grasp"/>
</dbReference>
<dbReference type="PANTHER" id="PTHR48095:SF2">
    <property type="entry name" value="BIOTIN CARBOXYLASE, CHLOROPLASTIC"/>
    <property type="match status" value="1"/>
</dbReference>
<dbReference type="PROSITE" id="PS00867">
    <property type="entry name" value="CPSASE_2"/>
    <property type="match status" value="1"/>
</dbReference>
<dbReference type="PROSITE" id="PS00866">
    <property type="entry name" value="CPSASE_1"/>
    <property type="match status" value="1"/>
</dbReference>
<keyword evidence="11 14" id="KW-0092">Biotin</keyword>
<dbReference type="FunFam" id="3.40.50.20:FF:000010">
    <property type="entry name" value="Propionyl-CoA carboxylase subunit alpha"/>
    <property type="match status" value="1"/>
</dbReference>
<sequence length="457" mass="49930">MFKKILIANRGEIAVRIIRAARELGISTVAVYSEADKTALHTMLADQAICIGPARSTDSYLNMKSVLSAAIVTGAQAIHPGFGFLSENSKFATMCEEMNIKFIGPAATIMDKMGDKINARAEMQKAGVPVIPGSDGEVFSVQEAQEVADKVGYPIMLKASAGGGGKGIRKVTTANDLREAFESASQEALSAFGNGAMYVEKVIYPARHIEVQILGDSYGHVIHLGERDCSLQRNNQKVLEESPSIAIGETLRKEMGESAVKAAQAVGYENAGTIEFLLDEKSGQFYFMEMNTRIQVEHPVTEFVTGIDLVKEQIKIAAGMELEIKQDDIRISGHAIECRINAENPKFNFAPSPGKINDLYLPSGGVGLRVDSAVYNGYTIPPYYDSMIAKVIVHGENRFDALMKMQRALYELEIEGISTNIDFQLDLIADQHVIAGDYDTAFLMESFLPAYSNKEEE</sequence>
<organism evidence="17 18">
    <name type="scientific">Streptococcus porcinus</name>
    <dbReference type="NCBI Taxonomy" id="1340"/>
    <lineage>
        <taxon>Bacteria</taxon>
        <taxon>Bacillati</taxon>
        <taxon>Bacillota</taxon>
        <taxon>Bacilli</taxon>
        <taxon>Lactobacillales</taxon>
        <taxon>Streptococcaceae</taxon>
        <taxon>Streptococcus</taxon>
    </lineage>
</organism>
<proteinExistence type="predicted"/>
<dbReference type="RefSeq" id="WP_181460039.1">
    <property type="nucleotide sequence ID" value="NZ_JACEGE010000013.1"/>
</dbReference>
<dbReference type="InterPro" id="IPR011764">
    <property type="entry name" value="Biotin_carboxylation_dom"/>
</dbReference>